<reference evidence="1" key="1">
    <citation type="submission" date="2018-04" db="EMBL/GenBank/DDBJ databases">
        <title>WGS assembly of Panicum hallii.</title>
        <authorList>
            <person name="Lovell J."/>
            <person name="Jenkins J."/>
            <person name="Lowry D."/>
            <person name="Mamidi S."/>
            <person name="Sreedasyam A."/>
            <person name="Weng X."/>
            <person name="Barry K."/>
            <person name="Bonette J."/>
            <person name="Campitelli B."/>
            <person name="Daum C."/>
            <person name="Gordon S."/>
            <person name="Gould B."/>
            <person name="Lipzen A."/>
            <person name="Macqueen A."/>
            <person name="Palacio-Mejia J."/>
            <person name="Plott C."/>
            <person name="Shakirov E."/>
            <person name="Shu S."/>
            <person name="Yoshinaga Y."/>
            <person name="Zane M."/>
            <person name="Rokhsar D."/>
            <person name="Grimwood J."/>
            <person name="Schmutz J."/>
            <person name="Juenger T."/>
        </authorList>
    </citation>
    <scope>NUCLEOTIDE SEQUENCE [LARGE SCALE GENOMIC DNA]</scope>
    <source>
        <strain evidence="1">FIL2</strain>
    </source>
</reference>
<dbReference type="EMBL" id="CM008053">
    <property type="protein sequence ID" value="PAN41245.2"/>
    <property type="molecule type" value="Genomic_DNA"/>
</dbReference>
<dbReference type="InterPro" id="IPR036691">
    <property type="entry name" value="Endo/exonu/phosph_ase_sf"/>
</dbReference>
<evidence type="ECO:0008006" key="2">
    <source>
        <dbReference type="Google" id="ProtNLM"/>
    </source>
</evidence>
<sequence length="212" mass="24800">MSEYTGVSDMVVGTRGEDVLNFALAYDLLLVNTLFRKRESHLVTFHSGQYSSQIDFILARREDRRACLDCKVIPGECVVPQHKLVVADFRFRVRTHRDKRAKIARTKWWKFREEEAQTFKERMLGEGPWEEGADVNDMWLKMATYVRKVASEVFGVSRGGKQEVKETWWWNDGVQRAIKEKKECFKRLHLDKSATNIEGYKLAKRSSERSGF</sequence>
<dbReference type="InterPro" id="IPR027124">
    <property type="entry name" value="Swc5/CFDP1/2"/>
</dbReference>
<proteinExistence type="predicted"/>
<accession>A0A2S3ICD9</accession>
<dbReference type="Gene3D" id="3.60.10.10">
    <property type="entry name" value="Endonuclease/exonuclease/phosphatase"/>
    <property type="match status" value="1"/>
</dbReference>
<organism evidence="1">
    <name type="scientific">Panicum hallii</name>
    <dbReference type="NCBI Taxonomy" id="206008"/>
    <lineage>
        <taxon>Eukaryota</taxon>
        <taxon>Viridiplantae</taxon>
        <taxon>Streptophyta</taxon>
        <taxon>Embryophyta</taxon>
        <taxon>Tracheophyta</taxon>
        <taxon>Spermatophyta</taxon>
        <taxon>Magnoliopsida</taxon>
        <taxon>Liliopsida</taxon>
        <taxon>Poales</taxon>
        <taxon>Poaceae</taxon>
        <taxon>PACMAD clade</taxon>
        <taxon>Panicoideae</taxon>
        <taxon>Panicodae</taxon>
        <taxon>Paniceae</taxon>
        <taxon>Panicinae</taxon>
        <taxon>Panicum</taxon>
        <taxon>Panicum sect. Panicum</taxon>
    </lineage>
</organism>
<name>A0A2S3ICD9_9POAL</name>
<dbReference type="Proteomes" id="UP000243499">
    <property type="component" value="Chromosome 8"/>
</dbReference>
<dbReference type="PANTHER" id="PTHR23227:SF67">
    <property type="entry name" value="CRANIOFACIAL DEVELOPMENT PROTEIN 2-LIKE"/>
    <property type="match status" value="1"/>
</dbReference>
<dbReference type="Gramene" id="PAN41245">
    <property type="protein sequence ID" value="PAN41245"/>
    <property type="gene ID" value="PAHAL_8G022300"/>
</dbReference>
<dbReference type="PANTHER" id="PTHR23227">
    <property type="entry name" value="BUCENTAUR RELATED"/>
    <property type="match status" value="1"/>
</dbReference>
<evidence type="ECO:0000313" key="1">
    <source>
        <dbReference type="EMBL" id="PAN41245.2"/>
    </source>
</evidence>
<protein>
    <recommendedName>
        <fullName evidence="2">Endonuclease/exonuclease/phosphatase domain-containing protein</fullName>
    </recommendedName>
</protein>
<gene>
    <name evidence="1" type="ORF">PAHAL_8G022300</name>
</gene>
<dbReference type="AlphaFoldDB" id="A0A2S3ICD9"/>